<accession>A0ABS6KGD3</accession>
<sequence>MSRQHSRSSWSRAVTAALAFTALPGAIVLAAPAGTAGADVCANVGRRISVGGCVNVADAVAPYVPPPTYYAPLPEDAPPPPPPPPPPGSNVSGCIGYNGRWVHAGGCN</sequence>
<feature type="compositionally biased region" description="Pro residues" evidence="1">
    <location>
        <begin position="71"/>
        <end position="88"/>
    </location>
</feature>
<feature type="chain" id="PRO_5046700615" description="RNA-binding protein" evidence="2">
    <location>
        <begin position="31"/>
        <end position="108"/>
    </location>
</feature>
<evidence type="ECO:0008006" key="5">
    <source>
        <dbReference type="Google" id="ProtNLM"/>
    </source>
</evidence>
<gene>
    <name evidence="3" type="ORF">FR943_02025</name>
</gene>
<name>A0ABS6KGD3_9MYCO</name>
<evidence type="ECO:0000256" key="1">
    <source>
        <dbReference type="SAM" id="MobiDB-lite"/>
    </source>
</evidence>
<evidence type="ECO:0000313" key="4">
    <source>
        <dbReference type="Proteomes" id="UP000812982"/>
    </source>
</evidence>
<proteinExistence type="predicted"/>
<comment type="caution">
    <text evidence="3">The sequence shown here is derived from an EMBL/GenBank/DDBJ whole genome shotgun (WGS) entry which is preliminary data.</text>
</comment>
<organism evidence="3 4">
    <name type="scientific">[Mycobacterium] fortunisiensis</name>
    <dbReference type="NCBI Taxonomy" id="2600579"/>
    <lineage>
        <taxon>Bacteria</taxon>
        <taxon>Bacillati</taxon>
        <taxon>Actinomycetota</taxon>
        <taxon>Actinomycetes</taxon>
        <taxon>Mycobacteriales</taxon>
        <taxon>Mycobacteriaceae</taxon>
        <taxon>Mycolicibacterium</taxon>
    </lineage>
</organism>
<dbReference type="RefSeq" id="WP_217154600.1">
    <property type="nucleotide sequence ID" value="NZ_VOMB01000002.1"/>
</dbReference>
<feature type="signal peptide" evidence="2">
    <location>
        <begin position="1"/>
        <end position="30"/>
    </location>
</feature>
<feature type="region of interest" description="Disordered" evidence="1">
    <location>
        <begin position="71"/>
        <end position="91"/>
    </location>
</feature>
<dbReference type="EMBL" id="VOMB01000002">
    <property type="protein sequence ID" value="MBU9762631.1"/>
    <property type="molecule type" value="Genomic_DNA"/>
</dbReference>
<evidence type="ECO:0000313" key="3">
    <source>
        <dbReference type="EMBL" id="MBU9762631.1"/>
    </source>
</evidence>
<protein>
    <recommendedName>
        <fullName evidence="5">RNA-binding protein</fullName>
    </recommendedName>
</protein>
<reference evidence="3 4" key="1">
    <citation type="journal article" date="2021" name="Sci. Rep.">
        <title>Phenotypic and genomic hallmarks of a novel, potentially pathogenic rapidly growing Mycobacterium species related to the Mycobacterium fortuitum complex.</title>
        <authorList>
            <person name="Gharbi R."/>
            <person name="Khanna V."/>
            <person name="Frigui W."/>
            <person name="Mhenni B."/>
            <person name="Brosch R."/>
            <person name="Mardassi H."/>
        </authorList>
    </citation>
    <scope>NUCLEOTIDE SEQUENCE [LARGE SCALE GENOMIC DNA]</scope>
    <source>
        <strain evidence="3 4">TNTM28</strain>
    </source>
</reference>
<dbReference type="Proteomes" id="UP000812982">
    <property type="component" value="Unassembled WGS sequence"/>
</dbReference>
<keyword evidence="2" id="KW-0732">Signal</keyword>
<evidence type="ECO:0000256" key="2">
    <source>
        <dbReference type="SAM" id="SignalP"/>
    </source>
</evidence>
<keyword evidence="4" id="KW-1185">Reference proteome</keyword>